<proteinExistence type="inferred from homology"/>
<evidence type="ECO:0000259" key="4">
    <source>
        <dbReference type="PROSITE" id="PS01031"/>
    </source>
</evidence>
<keyword evidence="1" id="KW-0346">Stress response</keyword>
<comment type="similarity">
    <text evidence="2 3">Belongs to the small heat shock protein (HSP20) family.</text>
</comment>
<protein>
    <recommendedName>
        <fullName evidence="4">SHSP domain-containing protein</fullName>
    </recommendedName>
</protein>
<dbReference type="EMBL" id="WIXP02000002">
    <property type="protein sequence ID" value="KAF6215609.1"/>
    <property type="molecule type" value="Genomic_DNA"/>
</dbReference>
<dbReference type="GO" id="GO:0051082">
    <property type="term" value="F:unfolded protein binding"/>
    <property type="evidence" value="ECO:0007669"/>
    <property type="project" value="TreeGrafter"/>
</dbReference>
<keyword evidence="6" id="KW-1185">Reference proteome</keyword>
<accession>A0A8S9Y4D4</accession>
<dbReference type="GO" id="GO:0009408">
    <property type="term" value="P:response to heat"/>
    <property type="evidence" value="ECO:0007669"/>
    <property type="project" value="TreeGrafter"/>
</dbReference>
<dbReference type="InterPro" id="IPR001436">
    <property type="entry name" value="Alpha-crystallin/sHSP_animal"/>
</dbReference>
<organism evidence="5 6">
    <name type="scientific">Apolygus lucorum</name>
    <name type="common">Small green plant bug</name>
    <name type="synonym">Lygocoris lucorum</name>
    <dbReference type="NCBI Taxonomy" id="248454"/>
    <lineage>
        <taxon>Eukaryota</taxon>
        <taxon>Metazoa</taxon>
        <taxon>Ecdysozoa</taxon>
        <taxon>Arthropoda</taxon>
        <taxon>Hexapoda</taxon>
        <taxon>Insecta</taxon>
        <taxon>Pterygota</taxon>
        <taxon>Neoptera</taxon>
        <taxon>Paraneoptera</taxon>
        <taxon>Hemiptera</taxon>
        <taxon>Heteroptera</taxon>
        <taxon>Panheteroptera</taxon>
        <taxon>Cimicomorpha</taxon>
        <taxon>Miridae</taxon>
        <taxon>Mirini</taxon>
        <taxon>Apolygus</taxon>
    </lineage>
</organism>
<gene>
    <name evidence="5" type="ORF">GE061_010365</name>
</gene>
<evidence type="ECO:0000313" key="5">
    <source>
        <dbReference type="EMBL" id="KAF6215609.1"/>
    </source>
</evidence>
<name>A0A8S9Y4D4_APOLU</name>
<evidence type="ECO:0000256" key="3">
    <source>
        <dbReference type="RuleBase" id="RU003616"/>
    </source>
</evidence>
<dbReference type="GO" id="GO:0005634">
    <property type="term" value="C:nucleus"/>
    <property type="evidence" value="ECO:0007669"/>
    <property type="project" value="TreeGrafter"/>
</dbReference>
<reference evidence="5" key="1">
    <citation type="journal article" date="2021" name="Mol. Ecol. Resour.">
        <title>Apolygus lucorum genome provides insights into omnivorousness and mesophyll feeding.</title>
        <authorList>
            <person name="Liu Y."/>
            <person name="Liu H."/>
            <person name="Wang H."/>
            <person name="Huang T."/>
            <person name="Liu B."/>
            <person name="Yang B."/>
            <person name="Yin L."/>
            <person name="Li B."/>
            <person name="Zhang Y."/>
            <person name="Zhang S."/>
            <person name="Jiang F."/>
            <person name="Zhang X."/>
            <person name="Ren Y."/>
            <person name="Wang B."/>
            <person name="Wang S."/>
            <person name="Lu Y."/>
            <person name="Wu K."/>
            <person name="Fan W."/>
            <person name="Wang G."/>
        </authorList>
    </citation>
    <scope>NUCLEOTIDE SEQUENCE</scope>
    <source>
        <strain evidence="5">12Hb</strain>
    </source>
</reference>
<feature type="domain" description="SHSP" evidence="4">
    <location>
        <begin position="125"/>
        <end position="236"/>
    </location>
</feature>
<dbReference type="CDD" id="cd06526">
    <property type="entry name" value="metazoan_ACD"/>
    <property type="match status" value="1"/>
</dbReference>
<dbReference type="PROSITE" id="PS01031">
    <property type="entry name" value="SHSP"/>
    <property type="match status" value="1"/>
</dbReference>
<dbReference type="AlphaFoldDB" id="A0A8S9Y4D4"/>
<dbReference type="PANTHER" id="PTHR45640:SF13">
    <property type="entry name" value="HEAT SHOCK PROTEIN 22-RELATED"/>
    <property type="match status" value="1"/>
</dbReference>
<dbReference type="GO" id="GO:0042026">
    <property type="term" value="P:protein refolding"/>
    <property type="evidence" value="ECO:0007669"/>
    <property type="project" value="TreeGrafter"/>
</dbReference>
<dbReference type="Pfam" id="PF00011">
    <property type="entry name" value="HSP20"/>
    <property type="match status" value="1"/>
</dbReference>
<dbReference type="Gene3D" id="2.60.40.790">
    <property type="match status" value="1"/>
</dbReference>
<dbReference type="PANTHER" id="PTHR45640">
    <property type="entry name" value="HEAT SHOCK PROTEIN HSP-12.2-RELATED"/>
    <property type="match status" value="1"/>
</dbReference>
<dbReference type="GO" id="GO:0005737">
    <property type="term" value="C:cytoplasm"/>
    <property type="evidence" value="ECO:0007669"/>
    <property type="project" value="TreeGrafter"/>
</dbReference>
<dbReference type="OrthoDB" id="1431247at2759"/>
<dbReference type="InterPro" id="IPR002068">
    <property type="entry name" value="A-crystallin/Hsp20_dom"/>
</dbReference>
<evidence type="ECO:0000313" key="6">
    <source>
        <dbReference type="Proteomes" id="UP000466442"/>
    </source>
</evidence>
<comment type="caution">
    <text evidence="5">The sequence shown here is derived from an EMBL/GenBank/DDBJ whole genome shotgun (WGS) entry which is preliminary data.</text>
</comment>
<dbReference type="SUPFAM" id="SSF49764">
    <property type="entry name" value="HSP20-like chaperones"/>
    <property type="match status" value="1"/>
</dbReference>
<dbReference type="PRINTS" id="PR00299">
    <property type="entry name" value="ACRYSTALLIN"/>
</dbReference>
<sequence>MSDHFCCYAAALSSHNDSAITPCWRHHERFHHSLTMSPKSVFLSKPLSGDYFTSFEAILNTKFKMSLLPALLNELIEDLNNINRPTRYLLGDLYDQHFGLGLGDIPNTRLPHMPAIRAGYLRPWRNLAPPESGISTVRVDDSQFKVSLDVSHFKPDELNVHVDENGYVVIDGKHEERSDEHGLISRQFTRRYKLLENVDLDTLASSLSTDGVLTIAASKKAVTDAQGRTIKIIQTNQPALQTQTSTAEKKVEIVKENSSMTEETSTASSAE</sequence>
<dbReference type="InterPro" id="IPR008978">
    <property type="entry name" value="HSP20-like_chaperone"/>
</dbReference>
<evidence type="ECO:0000256" key="2">
    <source>
        <dbReference type="PROSITE-ProRule" id="PRU00285"/>
    </source>
</evidence>
<dbReference type="Proteomes" id="UP000466442">
    <property type="component" value="Unassembled WGS sequence"/>
</dbReference>
<evidence type="ECO:0000256" key="1">
    <source>
        <dbReference type="ARBA" id="ARBA00023016"/>
    </source>
</evidence>